<evidence type="ECO:0000256" key="2">
    <source>
        <dbReference type="ARBA" id="ARBA00009085"/>
    </source>
</evidence>
<feature type="compositionally biased region" description="Polar residues" evidence="8">
    <location>
        <begin position="229"/>
        <end position="240"/>
    </location>
</feature>
<proteinExistence type="inferred from homology"/>
<evidence type="ECO:0000313" key="11">
    <source>
        <dbReference type="EMBL" id="RUS32526.1"/>
    </source>
</evidence>
<evidence type="ECO:0000256" key="9">
    <source>
        <dbReference type="SAM" id="Phobius"/>
    </source>
</evidence>
<dbReference type="Gene3D" id="1.20.58.80">
    <property type="entry name" value="Phosphotransferase system, lactose/cellobiose-type IIA subunit"/>
    <property type="match status" value="1"/>
</dbReference>
<dbReference type="CDD" id="cd02674">
    <property type="entry name" value="Peptidase_C19R"/>
    <property type="match status" value="1"/>
</dbReference>
<evidence type="ECO:0000256" key="8">
    <source>
        <dbReference type="SAM" id="MobiDB-lite"/>
    </source>
</evidence>
<evidence type="ECO:0000256" key="4">
    <source>
        <dbReference type="ARBA" id="ARBA00022670"/>
    </source>
</evidence>
<dbReference type="Gene3D" id="3.90.70.10">
    <property type="entry name" value="Cysteine proteinases"/>
    <property type="match status" value="1"/>
</dbReference>
<keyword evidence="4" id="KW-0645">Protease</keyword>
<dbReference type="EC" id="3.4.19.12" evidence="3"/>
<keyword evidence="5" id="KW-0833">Ubl conjugation pathway</keyword>
<dbReference type="InterPro" id="IPR028889">
    <property type="entry name" value="USP"/>
</dbReference>
<feature type="compositionally biased region" description="Low complexity" evidence="8">
    <location>
        <begin position="186"/>
        <end position="213"/>
    </location>
</feature>
<organism evidence="11 12">
    <name type="scientific">Jimgerdemannia flammicorona</name>
    <dbReference type="NCBI Taxonomy" id="994334"/>
    <lineage>
        <taxon>Eukaryota</taxon>
        <taxon>Fungi</taxon>
        <taxon>Fungi incertae sedis</taxon>
        <taxon>Mucoromycota</taxon>
        <taxon>Mucoromycotina</taxon>
        <taxon>Endogonomycetes</taxon>
        <taxon>Endogonales</taxon>
        <taxon>Endogonaceae</taxon>
        <taxon>Jimgerdemannia</taxon>
    </lineage>
</organism>
<evidence type="ECO:0000256" key="6">
    <source>
        <dbReference type="ARBA" id="ARBA00022801"/>
    </source>
</evidence>
<keyword evidence="9" id="KW-0472">Membrane</keyword>
<dbReference type="SUPFAM" id="SSF140856">
    <property type="entry name" value="USP8 N-terminal domain-like"/>
    <property type="match status" value="1"/>
</dbReference>
<dbReference type="Pfam" id="PF08969">
    <property type="entry name" value="USP8_dimer"/>
    <property type="match status" value="1"/>
</dbReference>
<sequence length="1104" mass="120578">MSGPAPSPHPFGPAGVPQAPATSLAELRARAVVSTGDADKYGIRAWINSAAKAYEQGDASYASGDLENAYVSYLKGCTIIVEILPKHSQYGTLLSSKDPAYFDLRKRTVEKILLKVEEIAGIIEGQFKSSQNGGGASGRSSFDSNPRSASSSNRPPSQPTTQPTTQSHERYLSALDSLPSPPSSLPSPNRAKISPPNQKSKSQPPIPSTSTKPQNWVVGAPQPPPASTKPASWQPPGSTVIPSLIPVPGSNHLNAAGTPPSSGQAIPTFPLPSLTNNDFPMTLTIMPEQLAKYLTQQQNPPSVLLMDVRPKEEFERGCVRHNITSVDIESSLIMNPETDKLLFANRNRFDLIVYYDRNSISDNTPSGVNGYAYVSPLKNLKNAIYENEFTKSLPRTPVLLVGGFEAWRAYTKDKGVYVFKEDGGSRGGSAENTQKENVASRGVGGGVVPTTAYVPRMPPGRANTTELPPINRTVTDFVSFILFYLFIYLLLLLISMASIDVGFAYDSPPATLAPGIAFMYIHLRNHYQFHQQSDGNNVQSMVKPNFGPAAPPITQYNGYQASVPPPVQMNMPIPQPYRPSSVPQPPLIQQRILSDEPMSIDPATAQPNNTVYPGAVSAGVPASAAGTIAAAGATRLSRRNTFIDNPYNGFTSTASTNTLYEPPPPALAPKPSRPVPPPPALGGPAPPQPPPIPPKNHVSNIDPNVGIRPAAGQLPMSPSSFSQLGAVSIGTTGLKNLGNTCFMNSVIQCLSGTTPLARYFLSTKGVLAEAYANLIRVMWSESYSFVSPVTFRVCVLRVTTRDYSSYMNSRCMFQSSIKISVSHIFYVQQEAIGRFAPQFAGSEQQDSQEFLAFLLDGLHEDLNTIMERPSAIPDTEEEEERFEKLPDWEASTLAWQRYLTRNTSIIVSMFQGQFKNMLQCLTCRKTSTTYNTFMYLSLPIPKPGQGRVTLIQCLDKFVREEVLEGTDAWLCPRCKIRRRASKRLTLSRLPDVLLIHLKRFSFNGPFRDKLETMVEFPLRGLDLTPFMPSYFLNGAIKGPNGVVAPNGHSLYDLYAVSNHFGGLNGGHYTAFVRNGYRGQWHNFDDSRFSVLEDERAVVVSVAID</sequence>
<name>A0A433QRW7_9FUNG</name>
<dbReference type="GO" id="GO:0016579">
    <property type="term" value="P:protein deubiquitination"/>
    <property type="evidence" value="ECO:0007669"/>
    <property type="project" value="InterPro"/>
</dbReference>
<dbReference type="PANTHER" id="PTHR21646:SF95">
    <property type="entry name" value="UBIQUITIN CARBOXYL-TERMINAL HYDROLASE 4-RELATED"/>
    <property type="match status" value="1"/>
</dbReference>
<comment type="similarity">
    <text evidence="2">Belongs to the peptidase C19 family.</text>
</comment>
<evidence type="ECO:0000256" key="5">
    <source>
        <dbReference type="ARBA" id="ARBA00022786"/>
    </source>
</evidence>
<dbReference type="AlphaFoldDB" id="A0A433QRW7"/>
<keyword evidence="9" id="KW-1133">Transmembrane helix</keyword>
<comment type="caution">
    <text evidence="11">The sequence shown here is derived from an EMBL/GenBank/DDBJ whole genome shotgun (WGS) entry which is preliminary data.</text>
</comment>
<dbReference type="InterPro" id="IPR050185">
    <property type="entry name" value="Ub_carboxyl-term_hydrolase"/>
</dbReference>
<dbReference type="GO" id="GO:0006508">
    <property type="term" value="P:proteolysis"/>
    <property type="evidence" value="ECO:0007669"/>
    <property type="project" value="UniProtKB-KW"/>
</dbReference>
<feature type="region of interest" description="Disordered" evidence="8">
    <location>
        <begin position="654"/>
        <end position="697"/>
    </location>
</feature>
<comment type="catalytic activity">
    <reaction evidence="1">
        <text>Thiol-dependent hydrolysis of ester, thioester, amide, peptide and isopeptide bonds formed by the C-terminal Gly of ubiquitin (a 76-residue protein attached to proteins as an intracellular targeting signal).</text>
        <dbReference type="EC" id="3.4.19.12"/>
    </reaction>
</comment>
<dbReference type="InterPro" id="IPR001394">
    <property type="entry name" value="Peptidase_C19_UCH"/>
</dbReference>
<keyword evidence="12" id="KW-1185">Reference proteome</keyword>
<feature type="transmembrane region" description="Helical" evidence="9">
    <location>
        <begin position="503"/>
        <end position="523"/>
    </location>
</feature>
<dbReference type="InterPro" id="IPR038765">
    <property type="entry name" value="Papain-like_cys_pep_sf"/>
</dbReference>
<dbReference type="InterPro" id="IPR036873">
    <property type="entry name" value="Rhodanese-like_dom_sf"/>
</dbReference>
<dbReference type="PROSITE" id="PS00973">
    <property type="entry name" value="USP_2"/>
    <property type="match status" value="1"/>
</dbReference>
<dbReference type="SUPFAM" id="SSF52821">
    <property type="entry name" value="Rhodanese/Cell cycle control phosphatase"/>
    <property type="match status" value="1"/>
</dbReference>
<keyword evidence="6" id="KW-0378">Hydrolase</keyword>
<reference evidence="11 12" key="1">
    <citation type="journal article" date="2018" name="New Phytol.">
        <title>Phylogenomics of Endogonaceae and evolution of mycorrhizas within Mucoromycota.</title>
        <authorList>
            <person name="Chang Y."/>
            <person name="Desiro A."/>
            <person name="Na H."/>
            <person name="Sandor L."/>
            <person name="Lipzen A."/>
            <person name="Clum A."/>
            <person name="Barry K."/>
            <person name="Grigoriev I.V."/>
            <person name="Martin F.M."/>
            <person name="Stajich J.E."/>
            <person name="Smith M.E."/>
            <person name="Bonito G."/>
            <person name="Spatafora J.W."/>
        </authorList>
    </citation>
    <scope>NUCLEOTIDE SEQUENCE [LARGE SCALE GENOMIC DNA]</scope>
    <source>
        <strain evidence="11 12">AD002</strain>
    </source>
</reference>
<dbReference type="PANTHER" id="PTHR21646">
    <property type="entry name" value="UBIQUITIN CARBOXYL-TERMINAL HYDROLASE"/>
    <property type="match status" value="1"/>
</dbReference>
<protein>
    <recommendedName>
        <fullName evidence="3">ubiquitinyl hydrolase 1</fullName>
        <ecNumber evidence="3">3.4.19.12</ecNumber>
    </recommendedName>
</protein>
<dbReference type="InterPro" id="IPR015063">
    <property type="entry name" value="USP8_dimer"/>
</dbReference>
<dbReference type="Gene3D" id="3.40.250.10">
    <property type="entry name" value="Rhodanese-like domain"/>
    <property type="match status" value="1"/>
</dbReference>
<feature type="domain" description="USP" evidence="10">
    <location>
        <begin position="732"/>
        <end position="1104"/>
    </location>
</feature>
<gene>
    <name evidence="11" type="ORF">BC938DRAFT_475158</name>
</gene>
<dbReference type="EMBL" id="RBNJ01001993">
    <property type="protein sequence ID" value="RUS32526.1"/>
    <property type="molecule type" value="Genomic_DNA"/>
</dbReference>
<dbReference type="Pfam" id="PF00443">
    <property type="entry name" value="UCH"/>
    <property type="match status" value="1"/>
</dbReference>
<accession>A0A433QRW7</accession>
<evidence type="ECO:0000313" key="12">
    <source>
        <dbReference type="Proteomes" id="UP000274822"/>
    </source>
</evidence>
<keyword evidence="7" id="KW-0788">Thiol protease</keyword>
<evidence type="ECO:0000256" key="3">
    <source>
        <dbReference type="ARBA" id="ARBA00012759"/>
    </source>
</evidence>
<dbReference type="InterPro" id="IPR018200">
    <property type="entry name" value="USP_CS"/>
</dbReference>
<dbReference type="SUPFAM" id="SSF54001">
    <property type="entry name" value="Cysteine proteinases"/>
    <property type="match status" value="1"/>
</dbReference>
<dbReference type="PROSITE" id="PS50235">
    <property type="entry name" value="USP_3"/>
    <property type="match status" value="1"/>
</dbReference>
<feature type="compositionally biased region" description="Pro residues" evidence="8">
    <location>
        <begin position="661"/>
        <end position="694"/>
    </location>
</feature>
<feature type="transmembrane region" description="Helical" evidence="9">
    <location>
        <begin position="477"/>
        <end position="496"/>
    </location>
</feature>
<evidence type="ECO:0000256" key="1">
    <source>
        <dbReference type="ARBA" id="ARBA00000707"/>
    </source>
</evidence>
<evidence type="ECO:0000256" key="7">
    <source>
        <dbReference type="ARBA" id="ARBA00022807"/>
    </source>
</evidence>
<feature type="region of interest" description="Disordered" evidence="8">
    <location>
        <begin position="127"/>
        <end position="240"/>
    </location>
</feature>
<evidence type="ECO:0000259" key="10">
    <source>
        <dbReference type="PROSITE" id="PS50235"/>
    </source>
</evidence>
<dbReference type="GO" id="GO:0004843">
    <property type="term" value="F:cysteine-type deubiquitinase activity"/>
    <property type="evidence" value="ECO:0007669"/>
    <property type="project" value="UniProtKB-EC"/>
</dbReference>
<dbReference type="PROSITE" id="PS00972">
    <property type="entry name" value="USP_1"/>
    <property type="match status" value="1"/>
</dbReference>
<keyword evidence="9" id="KW-0812">Transmembrane</keyword>
<feature type="compositionally biased region" description="Low complexity" evidence="8">
    <location>
        <begin position="139"/>
        <end position="178"/>
    </location>
</feature>
<dbReference type="Proteomes" id="UP000274822">
    <property type="component" value="Unassembled WGS sequence"/>
</dbReference>